<accession>A0A7X4LN13</accession>
<dbReference type="PROSITE" id="PS51257">
    <property type="entry name" value="PROKAR_LIPOPROTEIN"/>
    <property type="match status" value="1"/>
</dbReference>
<dbReference type="Pfam" id="PF00326">
    <property type="entry name" value="Peptidase_S9"/>
    <property type="match status" value="1"/>
</dbReference>
<protein>
    <submittedName>
        <fullName evidence="3">Prolyl oligopeptidase family serine peptidase</fullName>
    </submittedName>
</protein>
<dbReference type="RefSeq" id="WP_161157402.1">
    <property type="nucleotide sequence ID" value="NZ_WEKT01000040.1"/>
</dbReference>
<name>A0A7X4LN13_9VIBR</name>
<dbReference type="AlphaFoldDB" id="A0A7X4LN13"/>
<dbReference type="GO" id="GO:0006508">
    <property type="term" value="P:proteolysis"/>
    <property type="evidence" value="ECO:0007669"/>
    <property type="project" value="InterPro"/>
</dbReference>
<dbReference type="PANTHER" id="PTHR43037">
    <property type="entry name" value="UNNAMED PRODUCT-RELATED"/>
    <property type="match status" value="1"/>
</dbReference>
<evidence type="ECO:0000259" key="2">
    <source>
        <dbReference type="Pfam" id="PF00326"/>
    </source>
</evidence>
<dbReference type="SUPFAM" id="SSF53474">
    <property type="entry name" value="alpha/beta-Hydrolases"/>
    <property type="match status" value="1"/>
</dbReference>
<dbReference type="GO" id="GO:0008236">
    <property type="term" value="F:serine-type peptidase activity"/>
    <property type="evidence" value="ECO:0007669"/>
    <property type="project" value="InterPro"/>
</dbReference>
<evidence type="ECO:0000313" key="4">
    <source>
        <dbReference type="Proteomes" id="UP000462621"/>
    </source>
</evidence>
<dbReference type="InterPro" id="IPR001375">
    <property type="entry name" value="Peptidase_S9_cat"/>
</dbReference>
<comment type="caution">
    <text evidence="3">The sequence shown here is derived from an EMBL/GenBank/DDBJ whole genome shotgun (WGS) entry which is preliminary data.</text>
</comment>
<keyword evidence="1" id="KW-0732">Signal</keyword>
<reference evidence="3 4" key="1">
    <citation type="submission" date="2019-10" db="EMBL/GenBank/DDBJ databases">
        <title>Vibrio sp. nov. isolated from a shrimp pond.</title>
        <authorList>
            <person name="Gomez-Gil B."/>
            <person name="Enciso-Ibarra J."/>
            <person name="Enciso-Ibarra K."/>
            <person name="Bolan-Mejia C."/>
        </authorList>
    </citation>
    <scope>NUCLEOTIDE SEQUENCE [LARGE SCALE GENOMIC DNA]</scope>
    <source>
        <strain evidence="3 4">CAIM 722</strain>
    </source>
</reference>
<keyword evidence="4" id="KW-1185">Reference proteome</keyword>
<dbReference type="Gene3D" id="3.40.50.1820">
    <property type="entry name" value="alpha/beta hydrolase"/>
    <property type="match status" value="1"/>
</dbReference>
<evidence type="ECO:0000256" key="1">
    <source>
        <dbReference type="ARBA" id="ARBA00022729"/>
    </source>
</evidence>
<dbReference type="EMBL" id="WEKT01000040">
    <property type="protein sequence ID" value="MZI94924.1"/>
    <property type="molecule type" value="Genomic_DNA"/>
</dbReference>
<dbReference type="PANTHER" id="PTHR43037:SF1">
    <property type="entry name" value="BLL1128 PROTEIN"/>
    <property type="match status" value="1"/>
</dbReference>
<gene>
    <name evidence="3" type="ORF">F9817_17240</name>
</gene>
<organism evidence="3 4">
    <name type="scientific">Vibrio eleionomae</name>
    <dbReference type="NCBI Taxonomy" id="2653505"/>
    <lineage>
        <taxon>Bacteria</taxon>
        <taxon>Pseudomonadati</taxon>
        <taxon>Pseudomonadota</taxon>
        <taxon>Gammaproteobacteria</taxon>
        <taxon>Vibrionales</taxon>
        <taxon>Vibrionaceae</taxon>
        <taxon>Vibrio</taxon>
    </lineage>
</organism>
<sequence>MLRILSIILGISLVLTGCVQTNNKATPSSDELAIQQVNANMYIGDFGKRLDSLTYEFQHPVNINHFEGMRFIVHAIFSATNDTPSTVSKAIKVTSVKVHGKSLTIGLSDFDTQNLERLQIDSSVKALSTYQLNYYTKIRTVDEFKHHTFTAKDGTTLSYWLYLPNSQSPTPLMVWEHGGGEVLKSSYLRANLEANRGATTWIEHHEKTAVLSVQYPENYSFGIADVPDQFEQMQRYNTAKYELIQTLIKSGEVTPNRVYISGASSGGGAALRFIMQYPKLFAAALVIAPKDTIVPLSDRYDLAYKFNAGPNALRLSQAEYESSYQEMENALSDSDITSVPMWFAHALNDHICTRYTSTMMYDILKRKGAKNIHITLYSDDIMRAYNTPYNHFSWVPTLDNARIINWVYAQRRP</sequence>
<feature type="domain" description="Peptidase S9 prolyl oligopeptidase catalytic" evidence="2">
    <location>
        <begin position="244"/>
        <end position="378"/>
    </location>
</feature>
<dbReference type="InterPro" id="IPR050955">
    <property type="entry name" value="Plant_Biomass_Hydrol_Est"/>
</dbReference>
<dbReference type="InterPro" id="IPR029058">
    <property type="entry name" value="AB_hydrolase_fold"/>
</dbReference>
<dbReference type="Proteomes" id="UP000462621">
    <property type="component" value="Unassembled WGS sequence"/>
</dbReference>
<evidence type="ECO:0000313" key="3">
    <source>
        <dbReference type="EMBL" id="MZI94924.1"/>
    </source>
</evidence>
<proteinExistence type="predicted"/>